<evidence type="ECO:0000313" key="8">
    <source>
        <dbReference type="EMBL" id="RNL60796.1"/>
    </source>
</evidence>
<dbReference type="Proteomes" id="UP000267128">
    <property type="component" value="Unassembled WGS sequence"/>
</dbReference>
<accession>A0A3N0CCM1</accession>
<dbReference type="EMBL" id="RJSE01000009">
    <property type="protein sequence ID" value="RNL60796.1"/>
    <property type="molecule type" value="Genomic_DNA"/>
</dbReference>
<comment type="subcellular location">
    <subcellularLocation>
        <location evidence="1">Cell membrane</location>
        <topology evidence="1">Multi-pass membrane protein</topology>
    </subcellularLocation>
</comment>
<feature type="transmembrane region" description="Helical" evidence="7">
    <location>
        <begin position="50"/>
        <end position="68"/>
    </location>
</feature>
<dbReference type="AlphaFoldDB" id="A0A3N0CCM1"/>
<comment type="caution">
    <text evidence="8">The sequence shown here is derived from an EMBL/GenBank/DDBJ whole genome shotgun (WGS) entry which is preliminary data.</text>
</comment>
<evidence type="ECO:0000256" key="2">
    <source>
        <dbReference type="ARBA" id="ARBA00007977"/>
    </source>
</evidence>
<evidence type="ECO:0000256" key="7">
    <source>
        <dbReference type="SAM" id="Phobius"/>
    </source>
</evidence>
<evidence type="ECO:0000313" key="9">
    <source>
        <dbReference type="Proteomes" id="UP000267128"/>
    </source>
</evidence>
<organism evidence="8 9">
    <name type="scientific">Nocardioides marmoriginsengisoli</name>
    <dbReference type="NCBI Taxonomy" id="661483"/>
    <lineage>
        <taxon>Bacteria</taxon>
        <taxon>Bacillati</taxon>
        <taxon>Actinomycetota</taxon>
        <taxon>Actinomycetes</taxon>
        <taxon>Propionibacteriales</taxon>
        <taxon>Nocardioidaceae</taxon>
        <taxon>Nocardioides</taxon>
    </lineage>
</organism>
<gene>
    <name evidence="8" type="ORF">EFK50_21140</name>
</gene>
<feature type="transmembrane region" description="Helical" evidence="7">
    <location>
        <begin position="164"/>
        <end position="188"/>
    </location>
</feature>
<sequence>MTTATRQPAAPAAPAAPARRTGLAPGVAACGAAAAVAFGLAHLVPALSPLLVAIFLGTAVAAVAAPGPRLLPGLAYGSRTLLRAGIVLLGLQVSLRQIADLGPRTLVLIVVVVASGIAFTLAVGRALGVSWTQRVLIACGFSICGAAAIAAVDGAIDADEEETATAIALVVVFGTLMIGVLPVAALLLNLDDRTAGTWAGASIHEVAQVVAAGGLVGSGALTVAIVVKLGRVLMLAPVVAWVTWQQRRRLRANRTVTTLPPLVPGFIAGFVVMVLVRTWAAPPELVLELAKNAETLLLAAAMFALGCGVQVRVLRAAGWAPMLLAGAATAWVTVVGLVGAVLIH</sequence>
<reference evidence="8 9" key="1">
    <citation type="submission" date="2018-11" db="EMBL/GenBank/DDBJ databases">
        <authorList>
            <person name="Li F."/>
        </authorList>
    </citation>
    <scope>NUCLEOTIDE SEQUENCE [LARGE SCALE GENOMIC DNA]</scope>
    <source>
        <strain evidence="8 9">Gsoil 097</strain>
    </source>
</reference>
<keyword evidence="3" id="KW-1003">Cell membrane</keyword>
<feature type="transmembrane region" description="Helical" evidence="7">
    <location>
        <begin position="321"/>
        <end position="343"/>
    </location>
</feature>
<dbReference type="OrthoDB" id="9766798at2"/>
<dbReference type="RefSeq" id="WP_123229549.1">
    <property type="nucleotide sequence ID" value="NZ_RJSE01000009.1"/>
</dbReference>
<keyword evidence="6 7" id="KW-0472">Membrane</keyword>
<evidence type="ECO:0000256" key="5">
    <source>
        <dbReference type="ARBA" id="ARBA00022989"/>
    </source>
</evidence>
<evidence type="ECO:0000256" key="4">
    <source>
        <dbReference type="ARBA" id="ARBA00022692"/>
    </source>
</evidence>
<keyword evidence="5 7" id="KW-1133">Transmembrane helix</keyword>
<protein>
    <submittedName>
        <fullName evidence="8">Putative sulfate exporter family transporter</fullName>
    </submittedName>
</protein>
<dbReference type="PANTHER" id="PTHR30106">
    <property type="entry name" value="INNER MEMBRANE PROTEIN YEIH-RELATED"/>
    <property type="match status" value="1"/>
</dbReference>
<feature type="transmembrane region" description="Helical" evidence="7">
    <location>
        <begin position="135"/>
        <end position="152"/>
    </location>
</feature>
<evidence type="ECO:0000256" key="6">
    <source>
        <dbReference type="ARBA" id="ARBA00023136"/>
    </source>
</evidence>
<keyword evidence="4 7" id="KW-0812">Transmembrane</keyword>
<feature type="transmembrane region" description="Helical" evidence="7">
    <location>
        <begin position="105"/>
        <end position="123"/>
    </location>
</feature>
<dbReference type="InterPro" id="IPR018383">
    <property type="entry name" value="UPF0324_pro"/>
</dbReference>
<comment type="similarity">
    <text evidence="2">Belongs to the UPF0324 family.</text>
</comment>
<evidence type="ECO:0000256" key="3">
    <source>
        <dbReference type="ARBA" id="ARBA00022475"/>
    </source>
</evidence>
<feature type="transmembrane region" description="Helical" evidence="7">
    <location>
        <begin position="256"/>
        <end position="276"/>
    </location>
</feature>
<name>A0A3N0CCM1_9ACTN</name>
<feature type="transmembrane region" description="Helical" evidence="7">
    <location>
        <begin position="296"/>
        <end position="314"/>
    </location>
</feature>
<dbReference type="PANTHER" id="PTHR30106:SF2">
    <property type="entry name" value="UPF0324 INNER MEMBRANE PROTEIN YEIH"/>
    <property type="match status" value="1"/>
</dbReference>
<proteinExistence type="inferred from homology"/>
<dbReference type="GO" id="GO:0005886">
    <property type="term" value="C:plasma membrane"/>
    <property type="evidence" value="ECO:0007669"/>
    <property type="project" value="UniProtKB-SubCell"/>
</dbReference>
<dbReference type="Pfam" id="PF03601">
    <property type="entry name" value="Cons_hypoth698"/>
    <property type="match status" value="1"/>
</dbReference>
<keyword evidence="9" id="KW-1185">Reference proteome</keyword>
<evidence type="ECO:0000256" key="1">
    <source>
        <dbReference type="ARBA" id="ARBA00004651"/>
    </source>
</evidence>